<sequence length="187" mass="20742">MPPVLWSSEEEEEDHNHHSESPQQSEPEERETSTNGGRIRKRTTKTGQYDTERAQDKQKQSQPKKQKAINMSTEDLLAIIRTRQQAESNSHPASSRDVSIHSQRPQNNGAQGVFGIANTEHTPPYAGKASGHTHTPLKSVISDMISIFGRFQSISDTRGSLFSCGFELSLRTPNYQGPRSLAGGNTK</sequence>
<accession>A0A165WDZ8</accession>
<organism evidence="2 3">
    <name type="scientific">Sistotremastrum suecicum HHB10207 ss-3</name>
    <dbReference type="NCBI Taxonomy" id="1314776"/>
    <lineage>
        <taxon>Eukaryota</taxon>
        <taxon>Fungi</taxon>
        <taxon>Dikarya</taxon>
        <taxon>Basidiomycota</taxon>
        <taxon>Agaricomycotina</taxon>
        <taxon>Agaricomycetes</taxon>
        <taxon>Sistotremastrales</taxon>
        <taxon>Sistotremastraceae</taxon>
        <taxon>Sistotremastrum</taxon>
    </lineage>
</organism>
<dbReference type="Proteomes" id="UP000076798">
    <property type="component" value="Unassembled WGS sequence"/>
</dbReference>
<feature type="compositionally biased region" description="Basic and acidic residues" evidence="1">
    <location>
        <begin position="50"/>
        <end position="59"/>
    </location>
</feature>
<evidence type="ECO:0000313" key="2">
    <source>
        <dbReference type="EMBL" id="KZT31036.1"/>
    </source>
</evidence>
<feature type="compositionally biased region" description="Polar residues" evidence="1">
    <location>
        <begin position="82"/>
        <end position="106"/>
    </location>
</feature>
<proteinExistence type="predicted"/>
<dbReference type="AlphaFoldDB" id="A0A165WDZ8"/>
<dbReference type="EMBL" id="KV428952">
    <property type="protein sequence ID" value="KZT31036.1"/>
    <property type="molecule type" value="Genomic_DNA"/>
</dbReference>
<feature type="region of interest" description="Disordered" evidence="1">
    <location>
        <begin position="1"/>
        <end position="106"/>
    </location>
</feature>
<keyword evidence="3" id="KW-1185">Reference proteome</keyword>
<reference evidence="2 3" key="1">
    <citation type="journal article" date="2016" name="Mol. Biol. Evol.">
        <title>Comparative Genomics of Early-Diverging Mushroom-Forming Fungi Provides Insights into the Origins of Lignocellulose Decay Capabilities.</title>
        <authorList>
            <person name="Nagy L.G."/>
            <person name="Riley R."/>
            <person name="Tritt A."/>
            <person name="Adam C."/>
            <person name="Daum C."/>
            <person name="Floudas D."/>
            <person name="Sun H."/>
            <person name="Yadav J.S."/>
            <person name="Pangilinan J."/>
            <person name="Larsson K.H."/>
            <person name="Matsuura K."/>
            <person name="Barry K."/>
            <person name="Labutti K."/>
            <person name="Kuo R."/>
            <person name="Ohm R.A."/>
            <person name="Bhattacharya S.S."/>
            <person name="Shirouzu T."/>
            <person name="Yoshinaga Y."/>
            <person name="Martin F.M."/>
            <person name="Grigoriev I.V."/>
            <person name="Hibbett D.S."/>
        </authorList>
    </citation>
    <scope>NUCLEOTIDE SEQUENCE [LARGE SCALE GENOMIC DNA]</scope>
    <source>
        <strain evidence="2 3">HHB10207 ss-3</strain>
    </source>
</reference>
<protein>
    <submittedName>
        <fullName evidence="2">Uncharacterized protein</fullName>
    </submittedName>
</protein>
<evidence type="ECO:0000313" key="3">
    <source>
        <dbReference type="Proteomes" id="UP000076798"/>
    </source>
</evidence>
<gene>
    <name evidence="2" type="ORF">SISSUDRAFT_1068189</name>
</gene>
<name>A0A165WDZ8_9AGAM</name>
<evidence type="ECO:0000256" key="1">
    <source>
        <dbReference type="SAM" id="MobiDB-lite"/>
    </source>
</evidence>